<dbReference type="PROSITE" id="PS51035">
    <property type="entry name" value="BAG"/>
    <property type="match status" value="1"/>
</dbReference>
<proteinExistence type="predicted"/>
<feature type="region of interest" description="Disordered" evidence="1">
    <location>
        <begin position="207"/>
        <end position="229"/>
    </location>
</feature>
<dbReference type="GO" id="GO:0051087">
    <property type="term" value="F:protein-folding chaperone binding"/>
    <property type="evidence" value="ECO:0007669"/>
    <property type="project" value="InterPro"/>
</dbReference>
<dbReference type="SUPFAM" id="SSF63491">
    <property type="entry name" value="BAG domain"/>
    <property type="match status" value="1"/>
</dbReference>
<feature type="domain" description="Ubiquitin-like" evidence="2">
    <location>
        <begin position="47"/>
        <end position="101"/>
    </location>
</feature>
<feature type="region of interest" description="Disordered" evidence="1">
    <location>
        <begin position="98"/>
        <end position="124"/>
    </location>
</feature>
<dbReference type="Gene3D" id="1.20.58.120">
    <property type="entry name" value="BAG domain"/>
    <property type="match status" value="1"/>
</dbReference>
<feature type="domain" description="BAG" evidence="3">
    <location>
        <begin position="125"/>
        <end position="207"/>
    </location>
</feature>
<gene>
    <name evidence="4" type="ORF">GNLVRS02_ARAD1C27038g</name>
</gene>
<dbReference type="PROSITE" id="PS50053">
    <property type="entry name" value="UBIQUITIN_2"/>
    <property type="match status" value="1"/>
</dbReference>
<dbReference type="InterPro" id="IPR000626">
    <property type="entry name" value="Ubiquitin-like_dom"/>
</dbReference>
<evidence type="ECO:0000259" key="3">
    <source>
        <dbReference type="PROSITE" id="PS51035"/>
    </source>
</evidence>
<dbReference type="Gene3D" id="3.10.20.90">
    <property type="entry name" value="Phosphatidylinositol 3-kinase Catalytic Subunit, Chain A, domain 1"/>
    <property type="match status" value="1"/>
</dbReference>
<dbReference type="InterPro" id="IPR029071">
    <property type="entry name" value="Ubiquitin-like_domsf"/>
</dbReference>
<evidence type="ECO:0000259" key="2">
    <source>
        <dbReference type="PROSITE" id="PS50053"/>
    </source>
</evidence>
<reference evidence="4" key="2">
    <citation type="submission" date="2014-06" db="EMBL/GenBank/DDBJ databases">
        <title>The complete genome of Blastobotrys (Arxula) adeninivorans LS3 - a yeast of biotechnological interest.</title>
        <authorList>
            <person name="Kunze G."/>
            <person name="Gaillardin C."/>
            <person name="Czernicka M."/>
            <person name="Durrens P."/>
            <person name="Martin T."/>
            <person name="Boer E."/>
            <person name="Gabaldon T."/>
            <person name="Cruz J."/>
            <person name="Talla E."/>
            <person name="Marck C."/>
            <person name="Goffeau A."/>
            <person name="Barbe V."/>
            <person name="Baret P."/>
            <person name="Baronian K."/>
            <person name="Beier S."/>
            <person name="Bleykasten C."/>
            <person name="Bode R."/>
            <person name="Casaregola S."/>
            <person name="Despons L."/>
            <person name="Fairhead C."/>
            <person name="Giersberg M."/>
            <person name="Gierski P."/>
            <person name="Hahnel U."/>
            <person name="Hartmann A."/>
            <person name="Jankowska D."/>
            <person name="Jubin C."/>
            <person name="Jung P."/>
            <person name="Lafontaine I."/>
            <person name="Leh-Louis V."/>
            <person name="Lemaire M."/>
            <person name="Marcet-Houben M."/>
            <person name="Mascher M."/>
            <person name="Morel G."/>
            <person name="Richard G.-F."/>
            <person name="Riechen J."/>
            <person name="Sacerdot C."/>
            <person name="Sarkar A."/>
            <person name="Savel G."/>
            <person name="Schacherer J."/>
            <person name="Sherman D."/>
            <person name="Straub M.-L."/>
            <person name="Stein N."/>
            <person name="Thierry A."/>
            <person name="Trautwein-Schult A."/>
            <person name="Westhof E."/>
            <person name="Worch S."/>
            <person name="Dujon B."/>
            <person name="Souciet J.-L."/>
            <person name="Wincker P."/>
            <person name="Scholz U."/>
            <person name="Neuveglise N."/>
        </authorList>
    </citation>
    <scope>NUCLEOTIDE SEQUENCE</scope>
    <source>
        <strain evidence="4">LS3</strain>
    </source>
</reference>
<dbReference type="SUPFAM" id="SSF54236">
    <property type="entry name" value="Ubiquitin-like"/>
    <property type="match status" value="1"/>
</dbReference>
<sequence length="229" mass="25887">MFRKLAHSLGLSSAEPPKAVVAQMGRNSYRVAFEDSDYEDAAKGVKVGFLRNKVAELANHPVDNITMVYSGRKLVDDDMFLVDYGVPTDGKVLVLSTKARPKIPKPSTANRQPAPKPAKPLSPREQIDKVMNPVDETFEKPLQKFIDTPAKDLEKLTDEHRRLSEGVLQQILKLDDVDVSSDSEMRQYRKDSINRLHKLHERIDKAFEQKKSDLQEETSDSKENSNQDA</sequence>
<evidence type="ECO:0000313" key="4">
    <source>
        <dbReference type="EMBL" id="CDP35075.1"/>
    </source>
</evidence>
<dbReference type="SMART" id="SM00264">
    <property type="entry name" value="BAG"/>
    <property type="match status" value="1"/>
</dbReference>
<reference evidence="4" key="1">
    <citation type="submission" date="2014-02" db="EMBL/GenBank/DDBJ databases">
        <authorList>
            <person name="Genoscope - CEA"/>
        </authorList>
    </citation>
    <scope>NUCLEOTIDE SEQUENCE</scope>
    <source>
        <strain evidence="4">LS3</strain>
    </source>
</reference>
<dbReference type="EMBL" id="HG937693">
    <property type="protein sequence ID" value="CDP35075.1"/>
    <property type="molecule type" value="Genomic_DNA"/>
</dbReference>
<organism evidence="4">
    <name type="scientific">Blastobotrys adeninivorans</name>
    <name type="common">Yeast</name>
    <name type="synonym">Arxula adeninivorans</name>
    <dbReference type="NCBI Taxonomy" id="409370"/>
    <lineage>
        <taxon>Eukaryota</taxon>
        <taxon>Fungi</taxon>
        <taxon>Dikarya</taxon>
        <taxon>Ascomycota</taxon>
        <taxon>Saccharomycotina</taxon>
        <taxon>Dipodascomycetes</taxon>
        <taxon>Dipodascales</taxon>
        <taxon>Trichomonascaceae</taxon>
        <taxon>Blastobotrys</taxon>
    </lineage>
</organism>
<dbReference type="Pfam" id="PF02179">
    <property type="entry name" value="BAG"/>
    <property type="match status" value="1"/>
</dbReference>
<accession>A0A060T1T9</accession>
<evidence type="ECO:0000256" key="1">
    <source>
        <dbReference type="SAM" id="MobiDB-lite"/>
    </source>
</evidence>
<dbReference type="InterPro" id="IPR036533">
    <property type="entry name" value="BAG_dom_sf"/>
</dbReference>
<dbReference type="InterPro" id="IPR003103">
    <property type="entry name" value="BAG_domain"/>
</dbReference>
<name>A0A060T1T9_BLAAD</name>
<dbReference type="CDD" id="cd17039">
    <property type="entry name" value="Ubl_ubiquitin_like"/>
    <property type="match status" value="1"/>
</dbReference>
<dbReference type="AlphaFoldDB" id="A0A060T1T9"/>
<protein>
    <submittedName>
        <fullName evidence="4">ARAD1C27038p</fullName>
    </submittedName>
</protein>